<dbReference type="InterPro" id="IPR016061">
    <property type="entry name" value="Pro-tRNA_ligase_II_C"/>
</dbReference>
<dbReference type="Pfam" id="PF00587">
    <property type="entry name" value="tRNA-synt_2b"/>
    <property type="match status" value="1"/>
</dbReference>
<dbReference type="SUPFAM" id="SSF52954">
    <property type="entry name" value="Class II aaRS ABD-related"/>
    <property type="match status" value="1"/>
</dbReference>
<evidence type="ECO:0000256" key="2">
    <source>
        <dbReference type="ARBA" id="ARBA00022490"/>
    </source>
</evidence>
<keyword evidence="3 9" id="KW-0436">Ligase</keyword>
<dbReference type="InterPro" id="IPR004499">
    <property type="entry name" value="Pro-tRNA-ligase_IIa_arc-type"/>
</dbReference>
<dbReference type="PROSITE" id="PS50862">
    <property type="entry name" value="AA_TRNA_LIGASE_II"/>
    <property type="match status" value="1"/>
</dbReference>
<accession>A0A478FRY5</accession>
<evidence type="ECO:0000256" key="7">
    <source>
        <dbReference type="ARBA" id="ARBA00023146"/>
    </source>
</evidence>
<dbReference type="InterPro" id="IPR002314">
    <property type="entry name" value="aa-tRNA-synt_IIb"/>
</dbReference>
<evidence type="ECO:0000256" key="6">
    <source>
        <dbReference type="ARBA" id="ARBA00022917"/>
    </source>
</evidence>
<reference evidence="9 10" key="1">
    <citation type="submission" date="2019-01" db="EMBL/GenBank/DDBJ databases">
        <title>Draft genome sequences of Candidatus Mycoplasma haemohominis SWG34-3 identified from a patient with pyrexia, anemia and liver dysfunction.</title>
        <authorList>
            <person name="Sekizuka T."/>
            <person name="Hattori N."/>
            <person name="Katano H."/>
            <person name="Takuma T."/>
            <person name="Ito T."/>
            <person name="Arai N."/>
            <person name="Yanai R."/>
            <person name="Ishii S."/>
            <person name="Miura Y."/>
            <person name="Tokunaga T."/>
            <person name="Watanabe H."/>
            <person name="Nomura N."/>
            <person name="Eguchi J."/>
            <person name="Arai T."/>
            <person name="Hasegawa H."/>
            <person name="Nakamaki T."/>
            <person name="Wakita T."/>
            <person name="Niki Y."/>
            <person name="Kuroda M."/>
        </authorList>
    </citation>
    <scope>NUCLEOTIDE SEQUENCE [LARGE SCALE GENOMIC DNA]</scope>
    <source>
        <strain evidence="9">SWG34-3</strain>
    </source>
</reference>
<organism evidence="9 10">
    <name type="scientific">Candidatus Mycoplasma haematohominis</name>
    <dbReference type="NCBI Taxonomy" id="1494318"/>
    <lineage>
        <taxon>Bacteria</taxon>
        <taxon>Bacillati</taxon>
        <taxon>Mycoplasmatota</taxon>
        <taxon>Mollicutes</taxon>
        <taxon>Mycoplasmataceae</taxon>
        <taxon>Mycoplasma</taxon>
    </lineage>
</organism>
<proteinExistence type="predicted"/>
<evidence type="ECO:0000256" key="5">
    <source>
        <dbReference type="ARBA" id="ARBA00022840"/>
    </source>
</evidence>
<dbReference type="AlphaFoldDB" id="A0A478FRY5"/>
<dbReference type="SMART" id="SM00946">
    <property type="entry name" value="ProRS-C_1"/>
    <property type="match status" value="1"/>
</dbReference>
<evidence type="ECO:0000256" key="4">
    <source>
        <dbReference type="ARBA" id="ARBA00022741"/>
    </source>
</evidence>
<keyword evidence="7" id="KW-0030">Aminoacyl-tRNA synthetase</keyword>
<dbReference type="SUPFAM" id="SSF55681">
    <property type="entry name" value="Class II aaRS and biotin synthetases"/>
    <property type="match status" value="1"/>
</dbReference>
<feature type="domain" description="Aminoacyl-transfer RNA synthetases class-II family profile" evidence="8">
    <location>
        <begin position="1"/>
        <end position="205"/>
    </location>
</feature>
<dbReference type="InterPro" id="IPR004154">
    <property type="entry name" value="Anticodon-bd"/>
</dbReference>
<dbReference type="Gene3D" id="3.30.110.30">
    <property type="entry name" value="C-terminal domain of ProRS"/>
    <property type="match status" value="1"/>
</dbReference>
<gene>
    <name evidence="9" type="primary">proS</name>
    <name evidence="9" type="ORF">MHSWG343_01880</name>
</gene>
<dbReference type="GO" id="GO:0005524">
    <property type="term" value="F:ATP binding"/>
    <property type="evidence" value="ECO:0007669"/>
    <property type="project" value="UniProtKB-KW"/>
</dbReference>
<keyword evidence="2" id="KW-0963">Cytoplasm</keyword>
<dbReference type="PANTHER" id="PTHR43382:SF2">
    <property type="entry name" value="BIFUNCTIONAL GLUTAMATE_PROLINE--TRNA LIGASE"/>
    <property type="match status" value="1"/>
</dbReference>
<dbReference type="EC" id="6.1.1.15" evidence="1"/>
<dbReference type="GO" id="GO:0006433">
    <property type="term" value="P:prolyl-tRNA aminoacylation"/>
    <property type="evidence" value="ECO:0007669"/>
    <property type="project" value="InterPro"/>
</dbReference>
<dbReference type="InterPro" id="IPR017449">
    <property type="entry name" value="Pro-tRNA_synth_II"/>
</dbReference>
<evidence type="ECO:0000256" key="1">
    <source>
        <dbReference type="ARBA" id="ARBA00012831"/>
    </source>
</evidence>
<dbReference type="InterPro" id="IPR006195">
    <property type="entry name" value="aa-tRNA-synth_II"/>
</dbReference>
<dbReference type="Proteomes" id="UP000324831">
    <property type="component" value="Unassembled WGS sequence"/>
</dbReference>
<dbReference type="GO" id="GO:0004827">
    <property type="term" value="F:proline-tRNA ligase activity"/>
    <property type="evidence" value="ECO:0007669"/>
    <property type="project" value="UniProtKB-EC"/>
</dbReference>
<keyword evidence="6" id="KW-0648">Protein biosynthesis</keyword>
<dbReference type="PANTHER" id="PTHR43382">
    <property type="entry name" value="PROLYL-TRNA SYNTHETASE"/>
    <property type="match status" value="1"/>
</dbReference>
<keyword evidence="4" id="KW-0547">Nucleotide-binding</keyword>
<evidence type="ECO:0000313" key="9">
    <source>
        <dbReference type="EMBL" id="GCE63209.1"/>
    </source>
</evidence>
<keyword evidence="5" id="KW-0067">ATP-binding</keyword>
<evidence type="ECO:0000259" key="8">
    <source>
        <dbReference type="PROSITE" id="PS50862"/>
    </source>
</evidence>
<dbReference type="InterPro" id="IPR036621">
    <property type="entry name" value="Anticodon-bd_dom_sf"/>
</dbReference>
<name>A0A478FRY5_9MOLU</name>
<sequence>MEKEKAKLSGFKPELFLVNKTGDEGKNNLFLRPTSEILFSHYFKKVLQSYSQLPILLNQWCNVYRAEKNTKAFIRSCEFYWQEVHTLHETQEEAMEYLNELNESYIFLAKAFLNLAFLKGEKTVNERFQGAEKTLSLEAIMPDGQAIQIATSHYLGKNFSETFDVKFTSANNILENPYQLSAGCSTRLIGALIMSHSDDQGLVLPFDVAQEQIRIIVLESASDLYGGIYGIICDTLDKYRIQWDVDSNKSFGARVRVSEEEGIPFIAILGKEELVSKSLTIKSRLSKNKEIVEISKLGEYFEKAVEDYSNSLYDRSKTRLENSVVDLTKGASLELVKKEVLENRKIVLVPWFNDEENEVAFKNEKFGFGARCIKENIDLDLDKKCFYSGKKANVYAYFGRSY</sequence>
<dbReference type="GO" id="GO:0017101">
    <property type="term" value="C:aminoacyl-tRNA synthetase multienzyme complex"/>
    <property type="evidence" value="ECO:0007669"/>
    <property type="project" value="TreeGrafter"/>
</dbReference>
<comment type="caution">
    <text evidence="9">The sequence shown here is derived from an EMBL/GenBank/DDBJ whole genome shotgun (WGS) entry which is preliminary data.</text>
</comment>
<dbReference type="Pfam" id="PF03129">
    <property type="entry name" value="HGTP_anticodon"/>
    <property type="match status" value="1"/>
</dbReference>
<dbReference type="InterPro" id="IPR045864">
    <property type="entry name" value="aa-tRNA-synth_II/BPL/LPL"/>
</dbReference>
<dbReference type="EMBL" id="BIMN01000001">
    <property type="protein sequence ID" value="GCE63209.1"/>
    <property type="molecule type" value="Genomic_DNA"/>
</dbReference>
<dbReference type="Gene3D" id="3.40.50.800">
    <property type="entry name" value="Anticodon-binding domain"/>
    <property type="match status" value="1"/>
</dbReference>
<dbReference type="GO" id="GO:0005737">
    <property type="term" value="C:cytoplasm"/>
    <property type="evidence" value="ECO:0007669"/>
    <property type="project" value="InterPro"/>
</dbReference>
<evidence type="ECO:0000313" key="10">
    <source>
        <dbReference type="Proteomes" id="UP000324831"/>
    </source>
</evidence>
<dbReference type="SUPFAM" id="SSF64586">
    <property type="entry name" value="C-terminal domain of ProRS"/>
    <property type="match status" value="1"/>
</dbReference>
<dbReference type="Gene3D" id="3.30.930.10">
    <property type="entry name" value="Bira Bifunctional Protein, Domain 2"/>
    <property type="match status" value="1"/>
</dbReference>
<dbReference type="Pfam" id="PF09180">
    <property type="entry name" value="ProRS-C_1"/>
    <property type="match status" value="1"/>
</dbReference>
<evidence type="ECO:0000256" key="3">
    <source>
        <dbReference type="ARBA" id="ARBA00022598"/>
    </source>
</evidence>
<protein>
    <recommendedName>
        <fullName evidence="1">proline--tRNA ligase</fullName>
        <ecNumber evidence="1">6.1.1.15</ecNumber>
    </recommendedName>
</protein>